<dbReference type="SUPFAM" id="SSF51695">
    <property type="entry name" value="PLC-like phosphodiesterases"/>
    <property type="match status" value="1"/>
</dbReference>
<gene>
    <name evidence="6" type="ORF">F0562_005839</name>
</gene>
<feature type="transmembrane region" description="Helical" evidence="5">
    <location>
        <begin position="242"/>
        <end position="261"/>
    </location>
</feature>
<dbReference type="Proteomes" id="UP000325577">
    <property type="component" value="Linkage Group LG2"/>
</dbReference>
<evidence type="ECO:0000313" key="6">
    <source>
        <dbReference type="EMBL" id="KAA8531130.1"/>
    </source>
</evidence>
<dbReference type="GO" id="GO:0006629">
    <property type="term" value="P:lipid metabolic process"/>
    <property type="evidence" value="ECO:0007669"/>
    <property type="project" value="InterPro"/>
</dbReference>
<evidence type="ECO:0000256" key="1">
    <source>
        <dbReference type="ARBA" id="ARBA00012247"/>
    </source>
</evidence>
<dbReference type="GO" id="GO:0006071">
    <property type="term" value="P:glycerol metabolic process"/>
    <property type="evidence" value="ECO:0007669"/>
    <property type="project" value="UniProtKB-KW"/>
</dbReference>
<dbReference type="EC" id="3.1.4.46" evidence="1"/>
<evidence type="ECO:0000313" key="7">
    <source>
        <dbReference type="Proteomes" id="UP000325577"/>
    </source>
</evidence>
<evidence type="ECO:0000256" key="4">
    <source>
        <dbReference type="ARBA" id="ARBA00047512"/>
    </source>
</evidence>
<sequence>MPHTWHQRRVLGITDAVATALSNATFDKQSSQQVLIQSDDSSVLSKFSNVPTYKRVLSITETFSDAPKQAVEEIKKFADAVILRKNSIIPTSNFFTRPTTSVLEDLHMANLSVYVSVFKNEFVSMAFDYLSDPMAELATFVGGYKVDGIVTEYPATASTYMRSQCADPNAKLDYGIVTSQPGDLINLIQPEALPPAEAPAPALDVSYVVDPPLPPVAKVSNDSASDAGAAPAPQKSSQTAKVANVGLSLVAIVVLSLLSMGY</sequence>
<proteinExistence type="predicted"/>
<accession>A0A5J5AKF7</accession>
<dbReference type="EMBL" id="CM018043">
    <property type="protein sequence ID" value="KAA8531130.1"/>
    <property type="molecule type" value="Genomic_DNA"/>
</dbReference>
<dbReference type="OrthoDB" id="1058301at2759"/>
<keyword evidence="7" id="KW-1185">Reference proteome</keyword>
<dbReference type="InterPro" id="IPR017946">
    <property type="entry name" value="PLC-like_Pdiesterase_TIM-brl"/>
</dbReference>
<dbReference type="AlphaFoldDB" id="A0A5J5AKF7"/>
<dbReference type="Gene3D" id="3.20.20.190">
    <property type="entry name" value="Phosphatidylinositol (PI) phosphodiesterase"/>
    <property type="match status" value="1"/>
</dbReference>
<keyword evidence="5" id="KW-0812">Transmembrane</keyword>
<comment type="catalytic activity">
    <reaction evidence="4">
        <text>a sn-glycero-3-phosphodiester + H2O = an alcohol + sn-glycerol 3-phosphate + H(+)</text>
        <dbReference type="Rhea" id="RHEA:12969"/>
        <dbReference type="ChEBI" id="CHEBI:15377"/>
        <dbReference type="ChEBI" id="CHEBI:15378"/>
        <dbReference type="ChEBI" id="CHEBI:30879"/>
        <dbReference type="ChEBI" id="CHEBI:57597"/>
        <dbReference type="ChEBI" id="CHEBI:83408"/>
        <dbReference type="EC" id="3.1.4.46"/>
    </reaction>
</comment>
<reference evidence="6 7" key="1">
    <citation type="submission" date="2019-09" db="EMBL/GenBank/DDBJ databases">
        <title>A chromosome-level genome assembly of the Chinese tupelo Nyssa sinensis.</title>
        <authorList>
            <person name="Yang X."/>
            <person name="Kang M."/>
            <person name="Yang Y."/>
            <person name="Xiong H."/>
            <person name="Wang M."/>
            <person name="Zhang Z."/>
            <person name="Wang Z."/>
            <person name="Wu H."/>
            <person name="Ma T."/>
            <person name="Liu J."/>
            <person name="Xi Z."/>
        </authorList>
    </citation>
    <scope>NUCLEOTIDE SEQUENCE [LARGE SCALE GENOMIC DNA]</scope>
    <source>
        <strain evidence="6">J267</strain>
        <tissue evidence="6">Leaf</tissue>
    </source>
</reference>
<evidence type="ECO:0000256" key="5">
    <source>
        <dbReference type="SAM" id="Phobius"/>
    </source>
</evidence>
<name>A0A5J5AKF7_9ASTE</name>
<protein>
    <recommendedName>
        <fullName evidence="1">glycerophosphodiester phosphodiesterase</fullName>
        <ecNumber evidence="1">3.1.4.46</ecNumber>
    </recommendedName>
</protein>
<evidence type="ECO:0000256" key="3">
    <source>
        <dbReference type="ARBA" id="ARBA00022801"/>
    </source>
</evidence>
<dbReference type="PANTHER" id="PTHR43620">
    <property type="entry name" value="GLYCEROPHOSPHORYL DIESTER PHOSPHODIESTERASE"/>
    <property type="match status" value="1"/>
</dbReference>
<evidence type="ECO:0000256" key="2">
    <source>
        <dbReference type="ARBA" id="ARBA00022798"/>
    </source>
</evidence>
<dbReference type="PANTHER" id="PTHR43620:SF44">
    <property type="entry name" value="GLYCEROPHOSPHODIESTER PHOSPHODIESTERASE GDPDL6-RELATED"/>
    <property type="match status" value="1"/>
</dbReference>
<keyword evidence="5" id="KW-1133">Transmembrane helix</keyword>
<keyword evidence="3" id="KW-0378">Hydrolase</keyword>
<keyword evidence="5" id="KW-0472">Membrane</keyword>
<dbReference type="GO" id="GO:0008889">
    <property type="term" value="F:glycerophosphodiester phosphodiesterase activity"/>
    <property type="evidence" value="ECO:0007669"/>
    <property type="project" value="UniProtKB-EC"/>
</dbReference>
<keyword evidence="2" id="KW-0319">Glycerol metabolism</keyword>
<organism evidence="6 7">
    <name type="scientific">Nyssa sinensis</name>
    <dbReference type="NCBI Taxonomy" id="561372"/>
    <lineage>
        <taxon>Eukaryota</taxon>
        <taxon>Viridiplantae</taxon>
        <taxon>Streptophyta</taxon>
        <taxon>Embryophyta</taxon>
        <taxon>Tracheophyta</taxon>
        <taxon>Spermatophyta</taxon>
        <taxon>Magnoliopsida</taxon>
        <taxon>eudicotyledons</taxon>
        <taxon>Gunneridae</taxon>
        <taxon>Pentapetalae</taxon>
        <taxon>asterids</taxon>
        <taxon>Cornales</taxon>
        <taxon>Nyssaceae</taxon>
        <taxon>Nyssa</taxon>
    </lineage>
</organism>